<dbReference type="InterPro" id="IPR001878">
    <property type="entry name" value="Znf_CCHC"/>
</dbReference>
<dbReference type="GO" id="GO:0008270">
    <property type="term" value="F:zinc ion binding"/>
    <property type="evidence" value="ECO:0007669"/>
    <property type="project" value="UniProtKB-KW"/>
</dbReference>
<feature type="domain" description="CCHC-type" evidence="3">
    <location>
        <begin position="528"/>
        <end position="542"/>
    </location>
</feature>
<gene>
    <name evidence="4" type="ORF">L917_10265</name>
</gene>
<keyword evidence="1" id="KW-0479">Metal-binding</keyword>
<organism evidence="4">
    <name type="scientific">Phytophthora nicotianae</name>
    <name type="common">Potato buckeye rot agent</name>
    <name type="synonym">Phytophthora parasitica</name>
    <dbReference type="NCBI Taxonomy" id="4792"/>
    <lineage>
        <taxon>Eukaryota</taxon>
        <taxon>Sar</taxon>
        <taxon>Stramenopiles</taxon>
        <taxon>Oomycota</taxon>
        <taxon>Peronosporomycetes</taxon>
        <taxon>Peronosporales</taxon>
        <taxon>Peronosporaceae</taxon>
        <taxon>Phytophthora</taxon>
    </lineage>
</organism>
<feature type="compositionally biased region" description="Low complexity" evidence="2">
    <location>
        <begin position="17"/>
        <end position="29"/>
    </location>
</feature>
<feature type="region of interest" description="Disordered" evidence="2">
    <location>
        <begin position="455"/>
        <end position="492"/>
    </location>
</feature>
<dbReference type="PROSITE" id="PS50158">
    <property type="entry name" value="ZF_CCHC"/>
    <property type="match status" value="1"/>
</dbReference>
<proteinExistence type="predicted"/>
<evidence type="ECO:0000256" key="2">
    <source>
        <dbReference type="SAM" id="MobiDB-lite"/>
    </source>
</evidence>
<dbReference type="Proteomes" id="UP000054423">
    <property type="component" value="Unassembled WGS sequence"/>
</dbReference>
<keyword evidence="1" id="KW-0863">Zinc-finger</keyword>
<dbReference type="GO" id="GO:0003676">
    <property type="term" value="F:nucleic acid binding"/>
    <property type="evidence" value="ECO:0007669"/>
    <property type="project" value="InterPro"/>
</dbReference>
<feature type="compositionally biased region" description="Low complexity" evidence="2">
    <location>
        <begin position="68"/>
        <end position="78"/>
    </location>
</feature>
<accession>W2L2W5</accession>
<dbReference type="OrthoDB" id="121296at2759"/>
<protein>
    <recommendedName>
        <fullName evidence="3">CCHC-type domain-containing protein</fullName>
    </recommendedName>
</protein>
<name>W2L2W5_PHYNI</name>
<feature type="compositionally biased region" description="Basic and acidic residues" evidence="2">
    <location>
        <begin position="79"/>
        <end position="90"/>
    </location>
</feature>
<feature type="compositionally biased region" description="Basic and acidic residues" evidence="2">
    <location>
        <begin position="35"/>
        <end position="45"/>
    </location>
</feature>
<sequence>MSSRGWSGEGLGEEASEGFGKWAPPLETETPPPAEIREDENKEHAGGSVGSDVRNRTPTGGGSNVGSERGTPRTTETQTESRETRRDKEGTLGSEPLSPRARRMAQSVLDTPQGREMFGQFLARMARQPAPGEEPTPARTTDGEIAEAAMSTPRALQGDAFSFDASRPSLPLVSETRGETPTVTSASAAFDARGATRHPSPRESGMPRRQGMLPAWSAAPATEPSASMGGLGIGRSFSGQGRSYQTPSAHPQGPVVNRTHDHGANYATIVGIPTELRNAVKGIVPFYSNTATSERRRHFGVSPKSARYGRPDEVDGVLAVPKGQDRSSVVTPAQLWSRLKAAKRKRGKSVEEWGDRISTMCEALNYHEPRMRYEFFLDGLWNKQMKAVLNASMVTSIPEACALLLYKNLHLPVEEEDEFAGEVTGQPRTNRAVSTESQVLQELRQMNQLMRTRQLGPRTPRGHVSAVAPPTSPRAGVPIANGNASGSTPGSLRIRLGSDTRTTEGEVVCGCFGHIGCSRETCPRGQGRCNRCNELGHYSKECNLPRPQ</sequence>
<reference evidence="4" key="1">
    <citation type="submission" date="2013-11" db="EMBL/GenBank/DDBJ databases">
        <title>The Genome Sequence of Phytophthora parasitica CHvinca01.</title>
        <authorList>
            <consortium name="The Broad Institute Genomics Platform"/>
            <person name="Russ C."/>
            <person name="Tyler B."/>
            <person name="Panabieres F."/>
            <person name="Shan W."/>
            <person name="Tripathy S."/>
            <person name="Grunwald N."/>
            <person name="Machado M."/>
            <person name="Johnson C.S."/>
            <person name="Arredondo F."/>
            <person name="Hong C."/>
            <person name="Coffey M."/>
            <person name="Young S.K."/>
            <person name="Zeng Q."/>
            <person name="Gargeya S."/>
            <person name="Fitzgerald M."/>
            <person name="Abouelleil A."/>
            <person name="Alvarado L."/>
            <person name="Chapman S.B."/>
            <person name="Gainer-Dewar J."/>
            <person name="Goldberg J."/>
            <person name="Griggs A."/>
            <person name="Gujja S."/>
            <person name="Hansen M."/>
            <person name="Howarth C."/>
            <person name="Imamovic A."/>
            <person name="Ireland A."/>
            <person name="Larimer J."/>
            <person name="McCowan C."/>
            <person name="Murphy C."/>
            <person name="Pearson M."/>
            <person name="Poon T.W."/>
            <person name="Priest M."/>
            <person name="Roberts A."/>
            <person name="Saif S."/>
            <person name="Shea T."/>
            <person name="Sykes S."/>
            <person name="Wortman J."/>
            <person name="Nusbaum C."/>
            <person name="Birren B."/>
        </authorList>
    </citation>
    <scope>NUCLEOTIDE SEQUENCE [LARGE SCALE GENOMIC DNA]</scope>
    <source>
        <strain evidence="4">CHvinca01</strain>
    </source>
</reference>
<feature type="region of interest" description="Disordered" evidence="2">
    <location>
        <begin position="1"/>
        <end position="113"/>
    </location>
</feature>
<evidence type="ECO:0000256" key="1">
    <source>
        <dbReference type="PROSITE-ProRule" id="PRU00047"/>
    </source>
</evidence>
<dbReference type="VEuPathDB" id="FungiDB:PPTG_02069"/>
<evidence type="ECO:0000259" key="3">
    <source>
        <dbReference type="PROSITE" id="PS50158"/>
    </source>
</evidence>
<keyword evidence="1" id="KW-0862">Zinc</keyword>
<dbReference type="EMBL" id="KI680153">
    <property type="protein sequence ID" value="ETL91164.1"/>
    <property type="molecule type" value="Genomic_DNA"/>
</dbReference>
<evidence type="ECO:0000313" key="4">
    <source>
        <dbReference type="EMBL" id="ETL91164.1"/>
    </source>
</evidence>
<dbReference type="AlphaFoldDB" id="W2L2W5"/>